<evidence type="ECO:0000256" key="8">
    <source>
        <dbReference type="ARBA" id="ARBA00032386"/>
    </source>
</evidence>
<dbReference type="Pfam" id="PF00480">
    <property type="entry name" value="ROK"/>
    <property type="match status" value="1"/>
</dbReference>
<evidence type="ECO:0000256" key="5">
    <source>
        <dbReference type="ARBA" id="ARBA00022741"/>
    </source>
</evidence>
<accession>A0A6J6IKG7</accession>
<name>A0A6J6IKG7_9ZZZZ</name>
<sequence>MHAIGIDIGGTKIAGALVDAQGAIILEERVPSPAGDPAAMVDAVVGLIQRLSANHEVIGAGVAAAGFIDADQSTIIYAPNISWRNEPFKAKLEAKLDIPVIIENDANAAAWAEYRYGAGRGYKHMIMLTIGTGVGGAVIADSHMLRGGFGIAGELGHIRVVPDGLLCGCGQHGCLESYASGSALLRAAKALAASGEPEGKRLREIEAEAGQLTGLEVYKAILENDPGALRVLRELGSWLGQAIGSLVAVLDPEVVVIGGGVSAAGDLLLDPIREAYLAHLPAQGFRPELKITAAEFVNDAGVVGAADLVRVAFRDR</sequence>
<keyword evidence="7" id="KW-0067">ATP-binding</keyword>
<dbReference type="InterPro" id="IPR043129">
    <property type="entry name" value="ATPase_NBD"/>
</dbReference>
<organism evidence="9">
    <name type="scientific">freshwater metagenome</name>
    <dbReference type="NCBI Taxonomy" id="449393"/>
    <lineage>
        <taxon>unclassified sequences</taxon>
        <taxon>metagenomes</taxon>
        <taxon>ecological metagenomes</taxon>
    </lineage>
</organism>
<evidence type="ECO:0000256" key="3">
    <source>
        <dbReference type="ARBA" id="ARBA00014701"/>
    </source>
</evidence>
<dbReference type="GO" id="GO:0006096">
    <property type="term" value="P:glycolytic process"/>
    <property type="evidence" value="ECO:0007669"/>
    <property type="project" value="InterPro"/>
</dbReference>
<dbReference type="InterPro" id="IPR049874">
    <property type="entry name" value="ROK_cs"/>
</dbReference>
<dbReference type="EMBL" id="CAEZVN010000006">
    <property type="protein sequence ID" value="CAB4624944.1"/>
    <property type="molecule type" value="Genomic_DNA"/>
</dbReference>
<evidence type="ECO:0000256" key="4">
    <source>
        <dbReference type="ARBA" id="ARBA00022679"/>
    </source>
</evidence>
<keyword evidence="5" id="KW-0547">Nucleotide-binding</keyword>
<evidence type="ECO:0000313" key="9">
    <source>
        <dbReference type="EMBL" id="CAB4624944.1"/>
    </source>
</evidence>
<dbReference type="GO" id="GO:0005737">
    <property type="term" value="C:cytoplasm"/>
    <property type="evidence" value="ECO:0007669"/>
    <property type="project" value="InterPro"/>
</dbReference>
<dbReference type="PANTHER" id="PTHR18964">
    <property type="entry name" value="ROK (REPRESSOR, ORF, KINASE) FAMILY"/>
    <property type="match status" value="1"/>
</dbReference>
<gene>
    <name evidence="9" type="ORF">UFOPK2001_00144</name>
</gene>
<protein>
    <recommendedName>
        <fullName evidence="3">Glucokinase</fullName>
        <ecNumber evidence="2">2.7.1.2</ecNumber>
    </recommendedName>
    <alternativeName>
        <fullName evidence="8">Glucose kinase</fullName>
    </alternativeName>
</protein>
<dbReference type="NCBIfam" id="TIGR00744">
    <property type="entry name" value="ROK_glcA_fam"/>
    <property type="match status" value="1"/>
</dbReference>
<comment type="similarity">
    <text evidence="1">Belongs to the ROK (NagC/XylR) family.</text>
</comment>
<dbReference type="Gene3D" id="3.30.420.40">
    <property type="match status" value="2"/>
</dbReference>
<dbReference type="PROSITE" id="PS01125">
    <property type="entry name" value="ROK"/>
    <property type="match status" value="1"/>
</dbReference>
<dbReference type="SUPFAM" id="SSF53067">
    <property type="entry name" value="Actin-like ATPase domain"/>
    <property type="match status" value="1"/>
</dbReference>
<evidence type="ECO:0000256" key="6">
    <source>
        <dbReference type="ARBA" id="ARBA00022777"/>
    </source>
</evidence>
<dbReference type="CDD" id="cd24061">
    <property type="entry name" value="ASKHA_NBD_ROK_SgGLK-like"/>
    <property type="match status" value="1"/>
</dbReference>
<reference evidence="9" key="1">
    <citation type="submission" date="2020-05" db="EMBL/GenBank/DDBJ databases">
        <authorList>
            <person name="Chiriac C."/>
            <person name="Salcher M."/>
            <person name="Ghai R."/>
            <person name="Kavagutti S V."/>
        </authorList>
    </citation>
    <scope>NUCLEOTIDE SEQUENCE</scope>
</reference>
<evidence type="ECO:0000256" key="2">
    <source>
        <dbReference type="ARBA" id="ARBA00012323"/>
    </source>
</evidence>
<dbReference type="InterPro" id="IPR004654">
    <property type="entry name" value="ROK_glcA"/>
</dbReference>
<keyword evidence="6" id="KW-0418">Kinase</keyword>
<proteinExistence type="inferred from homology"/>
<dbReference type="GO" id="GO:0004340">
    <property type="term" value="F:glucokinase activity"/>
    <property type="evidence" value="ECO:0007669"/>
    <property type="project" value="UniProtKB-EC"/>
</dbReference>
<evidence type="ECO:0000256" key="7">
    <source>
        <dbReference type="ARBA" id="ARBA00022840"/>
    </source>
</evidence>
<dbReference type="AlphaFoldDB" id="A0A6J6IKG7"/>
<dbReference type="GO" id="GO:0005524">
    <property type="term" value="F:ATP binding"/>
    <property type="evidence" value="ECO:0007669"/>
    <property type="project" value="UniProtKB-KW"/>
</dbReference>
<dbReference type="EC" id="2.7.1.2" evidence="2"/>
<dbReference type="InterPro" id="IPR000600">
    <property type="entry name" value="ROK"/>
</dbReference>
<dbReference type="PANTHER" id="PTHR18964:SF173">
    <property type="entry name" value="GLUCOKINASE"/>
    <property type="match status" value="1"/>
</dbReference>
<keyword evidence="4" id="KW-0808">Transferase</keyword>
<evidence type="ECO:0000256" key="1">
    <source>
        <dbReference type="ARBA" id="ARBA00006479"/>
    </source>
</evidence>